<dbReference type="InterPro" id="IPR013783">
    <property type="entry name" value="Ig-like_fold"/>
</dbReference>
<dbReference type="PANTHER" id="PTHR43651:SF3">
    <property type="entry name" value="1,4-ALPHA-GLUCAN-BRANCHING ENZYME"/>
    <property type="match status" value="1"/>
</dbReference>
<protein>
    <submittedName>
        <fullName evidence="2">Uncharacterized protein</fullName>
    </submittedName>
</protein>
<keyword evidence="3" id="KW-1185">Reference proteome</keyword>
<organism evidence="2 3">
    <name type="scientific">Diversispora epigaea</name>
    <dbReference type="NCBI Taxonomy" id="1348612"/>
    <lineage>
        <taxon>Eukaryota</taxon>
        <taxon>Fungi</taxon>
        <taxon>Fungi incertae sedis</taxon>
        <taxon>Mucoromycota</taxon>
        <taxon>Glomeromycotina</taxon>
        <taxon>Glomeromycetes</taxon>
        <taxon>Diversisporales</taxon>
        <taxon>Diversisporaceae</taxon>
        <taxon>Diversispora</taxon>
    </lineage>
</organism>
<evidence type="ECO:0000313" key="2">
    <source>
        <dbReference type="EMBL" id="RHZ65450.1"/>
    </source>
</evidence>
<evidence type="ECO:0000256" key="1">
    <source>
        <dbReference type="ARBA" id="ARBA00004964"/>
    </source>
</evidence>
<proteinExistence type="predicted"/>
<evidence type="ECO:0000313" key="3">
    <source>
        <dbReference type="Proteomes" id="UP000266861"/>
    </source>
</evidence>
<dbReference type="OrthoDB" id="196493at2759"/>
<comment type="caution">
    <text evidence="2">The sequence shown here is derived from an EMBL/GenBank/DDBJ whole genome shotgun (WGS) entry which is preliminary data.</text>
</comment>
<reference evidence="2 3" key="1">
    <citation type="submission" date="2018-08" db="EMBL/GenBank/DDBJ databases">
        <title>Genome and evolution of the arbuscular mycorrhizal fungus Diversispora epigaea (formerly Glomus versiforme) and its bacterial endosymbionts.</title>
        <authorList>
            <person name="Sun X."/>
            <person name="Fei Z."/>
            <person name="Harrison M."/>
        </authorList>
    </citation>
    <scope>NUCLEOTIDE SEQUENCE [LARGE SCALE GENOMIC DNA]</scope>
    <source>
        <strain evidence="2 3">IT104</strain>
    </source>
</reference>
<dbReference type="EMBL" id="PQFF01000288">
    <property type="protein sequence ID" value="RHZ65450.1"/>
    <property type="molecule type" value="Genomic_DNA"/>
</dbReference>
<dbReference type="GO" id="GO:0005737">
    <property type="term" value="C:cytoplasm"/>
    <property type="evidence" value="ECO:0007669"/>
    <property type="project" value="TreeGrafter"/>
</dbReference>
<accession>A0A397HXZ8</accession>
<dbReference type="GO" id="GO:0003844">
    <property type="term" value="F:1,4-alpha-glucan branching enzyme activity"/>
    <property type="evidence" value="ECO:0007669"/>
    <property type="project" value="TreeGrafter"/>
</dbReference>
<sequence>MLTFIASGTKAKPFVTQILDGIYLNLKLIIFLRQLDRKAYPMRIPAKNGNPVIPHNSEVKITMITSSGECIDRLPVLIKRETQDLSVRKAYDAIFWNPPEKYVWKETPPKP</sequence>
<dbReference type="AlphaFoldDB" id="A0A397HXZ8"/>
<gene>
    <name evidence="2" type="ORF">Glove_315g66</name>
</gene>
<comment type="pathway">
    <text evidence="1">Glycan biosynthesis; glycogen biosynthesis.</text>
</comment>
<dbReference type="GO" id="GO:0005978">
    <property type="term" value="P:glycogen biosynthetic process"/>
    <property type="evidence" value="ECO:0007669"/>
    <property type="project" value="TreeGrafter"/>
</dbReference>
<dbReference type="Gene3D" id="2.60.40.10">
    <property type="entry name" value="Immunoglobulins"/>
    <property type="match status" value="1"/>
</dbReference>
<dbReference type="STRING" id="1348612.A0A397HXZ8"/>
<dbReference type="PANTHER" id="PTHR43651">
    <property type="entry name" value="1,4-ALPHA-GLUCAN-BRANCHING ENZYME"/>
    <property type="match status" value="1"/>
</dbReference>
<dbReference type="Proteomes" id="UP000266861">
    <property type="component" value="Unassembled WGS sequence"/>
</dbReference>
<name>A0A397HXZ8_9GLOM</name>